<evidence type="ECO:0000256" key="7">
    <source>
        <dbReference type="ARBA" id="ARBA00022989"/>
    </source>
</evidence>
<proteinExistence type="inferred from homology"/>
<gene>
    <name evidence="12" type="ORF">N7U66_18410</name>
</gene>
<dbReference type="InterPro" id="IPR001128">
    <property type="entry name" value="Cyt_P450"/>
</dbReference>
<dbReference type="GO" id="GO:0005506">
    <property type="term" value="F:iron ion binding"/>
    <property type="evidence" value="ECO:0007669"/>
    <property type="project" value="InterPro"/>
</dbReference>
<evidence type="ECO:0000256" key="3">
    <source>
        <dbReference type="ARBA" id="ARBA00010617"/>
    </source>
</evidence>
<dbReference type="GO" id="GO:0004497">
    <property type="term" value="F:monooxygenase activity"/>
    <property type="evidence" value="ECO:0007669"/>
    <property type="project" value="UniProtKB-KW"/>
</dbReference>
<comment type="cofactor">
    <cofactor evidence="1">
        <name>heme</name>
        <dbReference type="ChEBI" id="CHEBI:30413"/>
    </cofactor>
</comment>
<dbReference type="GO" id="GO:0016705">
    <property type="term" value="F:oxidoreductase activity, acting on paired donors, with incorporation or reduction of molecular oxygen"/>
    <property type="evidence" value="ECO:0007669"/>
    <property type="project" value="InterPro"/>
</dbReference>
<dbReference type="Gene3D" id="1.10.630.10">
    <property type="entry name" value="Cytochrome P450"/>
    <property type="match status" value="1"/>
</dbReference>
<evidence type="ECO:0000256" key="2">
    <source>
        <dbReference type="ARBA" id="ARBA00004370"/>
    </source>
</evidence>
<dbReference type="KEGG" id="lnu:N7U66_18410"/>
<evidence type="ECO:0000256" key="1">
    <source>
        <dbReference type="ARBA" id="ARBA00001971"/>
    </source>
</evidence>
<evidence type="ECO:0000256" key="5">
    <source>
        <dbReference type="ARBA" id="ARBA00022692"/>
    </source>
</evidence>
<dbReference type="GO" id="GO:0016020">
    <property type="term" value="C:membrane"/>
    <property type="evidence" value="ECO:0007669"/>
    <property type="project" value="UniProtKB-SubCell"/>
</dbReference>
<comment type="subcellular location">
    <subcellularLocation>
        <location evidence="2">Membrane</location>
    </subcellularLocation>
</comment>
<dbReference type="InterPro" id="IPR002402">
    <property type="entry name" value="Cyt_P450_E_grp-II"/>
</dbReference>
<evidence type="ECO:0000313" key="13">
    <source>
        <dbReference type="Proteomes" id="UP001164705"/>
    </source>
</evidence>
<organism evidence="12 13">
    <name type="scientific">Lacinutrix neustonica</name>
    <dbReference type="NCBI Taxonomy" id="2980107"/>
    <lineage>
        <taxon>Bacteria</taxon>
        <taxon>Pseudomonadati</taxon>
        <taxon>Bacteroidota</taxon>
        <taxon>Flavobacteriia</taxon>
        <taxon>Flavobacteriales</taxon>
        <taxon>Flavobacteriaceae</taxon>
        <taxon>Lacinutrix</taxon>
    </lineage>
</organism>
<dbReference type="Proteomes" id="UP001164705">
    <property type="component" value="Chromosome"/>
</dbReference>
<evidence type="ECO:0000256" key="4">
    <source>
        <dbReference type="ARBA" id="ARBA00022617"/>
    </source>
</evidence>
<comment type="similarity">
    <text evidence="3">Belongs to the cytochrome P450 family.</text>
</comment>
<keyword evidence="10" id="KW-0503">Monooxygenase</keyword>
<name>A0A9E8MZM3_9FLAO</name>
<reference evidence="12" key="1">
    <citation type="submission" date="2022-11" db="EMBL/GenBank/DDBJ databases">
        <title>Lacinutrix neustonica HL-RS19T sp. nov., isolated from the surface microlayer sample of brackish Lake Shihwa.</title>
        <authorList>
            <person name="Choi J.Y."/>
            <person name="Hwang C.Y."/>
        </authorList>
    </citation>
    <scope>NUCLEOTIDE SEQUENCE</scope>
    <source>
        <strain evidence="12">HL-RS19</strain>
    </source>
</reference>
<keyword evidence="6" id="KW-0479">Metal-binding</keyword>
<dbReference type="InterPro" id="IPR036396">
    <property type="entry name" value="Cyt_P450_sf"/>
</dbReference>
<keyword evidence="5" id="KW-0812">Transmembrane</keyword>
<keyword evidence="9" id="KW-0408">Iron</keyword>
<dbReference type="SUPFAM" id="SSF48264">
    <property type="entry name" value="Cytochrome P450"/>
    <property type="match status" value="1"/>
</dbReference>
<keyword evidence="7" id="KW-1133">Transmembrane helix</keyword>
<keyword evidence="11" id="KW-0472">Membrane</keyword>
<dbReference type="GO" id="GO:0020037">
    <property type="term" value="F:heme binding"/>
    <property type="evidence" value="ECO:0007669"/>
    <property type="project" value="InterPro"/>
</dbReference>
<protein>
    <submittedName>
        <fullName evidence="12">Cytochrome P450</fullName>
    </submittedName>
</protein>
<dbReference type="PANTHER" id="PTHR24282:SF211">
    <property type="entry name" value="CYTOCHROME P450-RELATED"/>
    <property type="match status" value="1"/>
</dbReference>
<evidence type="ECO:0000313" key="12">
    <source>
        <dbReference type="EMBL" id="WAC03916.1"/>
    </source>
</evidence>
<dbReference type="PRINTS" id="PR00464">
    <property type="entry name" value="EP450II"/>
</dbReference>
<evidence type="ECO:0000256" key="8">
    <source>
        <dbReference type="ARBA" id="ARBA00023002"/>
    </source>
</evidence>
<dbReference type="EMBL" id="CP113088">
    <property type="protein sequence ID" value="WAC03916.1"/>
    <property type="molecule type" value="Genomic_DNA"/>
</dbReference>
<accession>A0A9E8MZM3</accession>
<keyword evidence="13" id="KW-1185">Reference proteome</keyword>
<dbReference type="Pfam" id="PF00067">
    <property type="entry name" value="p450"/>
    <property type="match status" value="1"/>
</dbReference>
<dbReference type="PANTHER" id="PTHR24282">
    <property type="entry name" value="CYTOCHROME P450 FAMILY MEMBER"/>
    <property type="match status" value="1"/>
</dbReference>
<evidence type="ECO:0000256" key="10">
    <source>
        <dbReference type="ARBA" id="ARBA00023033"/>
    </source>
</evidence>
<evidence type="ECO:0000256" key="6">
    <source>
        <dbReference type="ARBA" id="ARBA00022723"/>
    </source>
</evidence>
<keyword evidence="4" id="KW-0349">Heme</keyword>
<dbReference type="AlphaFoldDB" id="A0A9E8MZM3"/>
<keyword evidence="8" id="KW-0560">Oxidoreductase</keyword>
<evidence type="ECO:0000256" key="9">
    <source>
        <dbReference type="ARBA" id="ARBA00023004"/>
    </source>
</evidence>
<dbReference type="RefSeq" id="WP_267678556.1">
    <property type="nucleotide sequence ID" value="NZ_CP113088.1"/>
</dbReference>
<dbReference type="InterPro" id="IPR050665">
    <property type="entry name" value="Cytochrome_P450_Monooxygen"/>
</dbReference>
<sequence>MDGVFNAEGDRWKRHRKPIADALNVKNVKAFYPILFDKTKSILSKFKTHASTGTEVDVQKEFIAFTIDITTEIAFGLKLDTINNQSNGFQEHLEVIFPIINARLTAPIPIWRFFKSKQDRLLDRSLKAIEKIIYDGIATAKSKMPATSDLNRPPNTF</sequence>
<evidence type="ECO:0000256" key="11">
    <source>
        <dbReference type="ARBA" id="ARBA00023136"/>
    </source>
</evidence>